<organism evidence="1">
    <name type="scientific">bioreactor metagenome</name>
    <dbReference type="NCBI Taxonomy" id="1076179"/>
    <lineage>
        <taxon>unclassified sequences</taxon>
        <taxon>metagenomes</taxon>
        <taxon>ecological metagenomes</taxon>
    </lineage>
</organism>
<dbReference type="AlphaFoldDB" id="A0A645E0P3"/>
<comment type="caution">
    <text evidence="1">The sequence shown here is derived from an EMBL/GenBank/DDBJ whole genome shotgun (WGS) entry which is preliminary data.</text>
</comment>
<proteinExistence type="predicted"/>
<name>A0A645E0P3_9ZZZZ</name>
<gene>
    <name evidence="1" type="ORF">SDC9_142272</name>
</gene>
<protein>
    <submittedName>
        <fullName evidence="1">Uncharacterized protein</fullName>
    </submittedName>
</protein>
<sequence>MGHCLLQRLHFLTDIVQSELDFLTQFLSAGVFAQGNLGAAFGLAADGFRFNIAGSHDTAAYRYAAPLRNADVIVAVQIGADSVFRSD</sequence>
<reference evidence="1" key="1">
    <citation type="submission" date="2019-08" db="EMBL/GenBank/DDBJ databases">
        <authorList>
            <person name="Kucharzyk K."/>
            <person name="Murdoch R.W."/>
            <person name="Higgins S."/>
            <person name="Loffler F."/>
        </authorList>
    </citation>
    <scope>NUCLEOTIDE SEQUENCE</scope>
</reference>
<evidence type="ECO:0000313" key="1">
    <source>
        <dbReference type="EMBL" id="MPM95121.1"/>
    </source>
</evidence>
<accession>A0A645E0P3</accession>
<dbReference type="EMBL" id="VSSQ01041651">
    <property type="protein sequence ID" value="MPM95121.1"/>
    <property type="molecule type" value="Genomic_DNA"/>
</dbReference>